<evidence type="ECO:0000256" key="11">
    <source>
        <dbReference type="ARBA" id="ARBA00023136"/>
    </source>
</evidence>
<dbReference type="InterPro" id="IPR003715">
    <property type="entry name" value="Poly_export_N"/>
</dbReference>
<gene>
    <name evidence="17" type="ORF">HELGO_WM5449</name>
</gene>
<evidence type="ECO:0000256" key="6">
    <source>
        <dbReference type="ARBA" id="ARBA00022692"/>
    </source>
</evidence>
<dbReference type="Gene3D" id="3.30.1950.10">
    <property type="entry name" value="wza like domain"/>
    <property type="match status" value="1"/>
</dbReference>
<keyword evidence="12" id="KW-0564">Palmitate</keyword>
<protein>
    <submittedName>
        <fullName evidence="17">Polysaccharide export outer membrane protein</fullName>
    </submittedName>
</protein>
<name>A0A6S6T013_9BACT</name>
<evidence type="ECO:0000256" key="12">
    <source>
        <dbReference type="ARBA" id="ARBA00023139"/>
    </source>
</evidence>
<reference evidence="17" key="1">
    <citation type="submission" date="2020-01" db="EMBL/GenBank/DDBJ databases">
        <authorList>
            <person name="Meier V. D."/>
            <person name="Meier V D."/>
        </authorList>
    </citation>
    <scope>NUCLEOTIDE SEQUENCE</scope>
    <source>
        <strain evidence="17">HLG_WM_MAG_04</strain>
    </source>
</reference>
<keyword evidence="7" id="KW-0732">Signal</keyword>
<evidence type="ECO:0000256" key="3">
    <source>
        <dbReference type="ARBA" id="ARBA00022448"/>
    </source>
</evidence>
<organism evidence="17">
    <name type="scientific">uncultured Sulfurovum sp</name>
    <dbReference type="NCBI Taxonomy" id="269237"/>
    <lineage>
        <taxon>Bacteria</taxon>
        <taxon>Pseudomonadati</taxon>
        <taxon>Campylobacterota</taxon>
        <taxon>Epsilonproteobacteria</taxon>
        <taxon>Campylobacterales</taxon>
        <taxon>Sulfurovaceae</taxon>
        <taxon>Sulfurovum</taxon>
        <taxon>environmental samples</taxon>
    </lineage>
</organism>
<evidence type="ECO:0000256" key="5">
    <source>
        <dbReference type="ARBA" id="ARBA00022597"/>
    </source>
</evidence>
<dbReference type="Pfam" id="PF02563">
    <property type="entry name" value="Poly_export"/>
    <property type="match status" value="1"/>
</dbReference>
<dbReference type="AlphaFoldDB" id="A0A6S6T013"/>
<keyword evidence="13" id="KW-0998">Cell outer membrane</keyword>
<keyword evidence="11" id="KW-0472">Membrane</keyword>
<dbReference type="GO" id="GO:0015288">
    <property type="term" value="F:porin activity"/>
    <property type="evidence" value="ECO:0007669"/>
    <property type="project" value="UniProtKB-KW"/>
</dbReference>
<dbReference type="PROSITE" id="PS51257">
    <property type="entry name" value="PROKAR_LIPOPROTEIN"/>
    <property type="match status" value="1"/>
</dbReference>
<dbReference type="GO" id="GO:0046930">
    <property type="term" value="C:pore complex"/>
    <property type="evidence" value="ECO:0007669"/>
    <property type="project" value="UniProtKB-KW"/>
</dbReference>
<dbReference type="PANTHER" id="PTHR33619:SF3">
    <property type="entry name" value="POLYSACCHARIDE EXPORT PROTEIN GFCE-RELATED"/>
    <property type="match status" value="1"/>
</dbReference>
<comment type="similarity">
    <text evidence="2">Belongs to the BexD/CtrA/VexA family.</text>
</comment>
<keyword evidence="4" id="KW-1134">Transmembrane beta strand</keyword>
<keyword evidence="5" id="KW-0762">Sugar transport</keyword>
<proteinExistence type="inferred from homology"/>
<evidence type="ECO:0000256" key="4">
    <source>
        <dbReference type="ARBA" id="ARBA00022452"/>
    </source>
</evidence>
<dbReference type="PANTHER" id="PTHR33619">
    <property type="entry name" value="POLYSACCHARIDE EXPORT PROTEIN GFCE-RELATED"/>
    <property type="match status" value="1"/>
</dbReference>
<evidence type="ECO:0000256" key="13">
    <source>
        <dbReference type="ARBA" id="ARBA00023237"/>
    </source>
</evidence>
<dbReference type="GO" id="GO:0006811">
    <property type="term" value="P:monoatomic ion transport"/>
    <property type="evidence" value="ECO:0007669"/>
    <property type="project" value="UniProtKB-KW"/>
</dbReference>
<keyword evidence="14" id="KW-0449">Lipoprotein</keyword>
<evidence type="ECO:0000256" key="8">
    <source>
        <dbReference type="ARBA" id="ARBA00023047"/>
    </source>
</evidence>
<evidence type="ECO:0000313" key="17">
    <source>
        <dbReference type="EMBL" id="CAA6811674.1"/>
    </source>
</evidence>
<keyword evidence="8" id="KW-0625">Polysaccharide transport</keyword>
<keyword evidence="9" id="KW-0406">Ion transport</keyword>
<dbReference type="GO" id="GO:0015159">
    <property type="term" value="F:polysaccharide transmembrane transporter activity"/>
    <property type="evidence" value="ECO:0007669"/>
    <property type="project" value="InterPro"/>
</dbReference>
<evidence type="ECO:0000256" key="2">
    <source>
        <dbReference type="ARBA" id="ARBA00009450"/>
    </source>
</evidence>
<evidence type="ECO:0000256" key="1">
    <source>
        <dbReference type="ARBA" id="ARBA00004571"/>
    </source>
</evidence>
<dbReference type="Pfam" id="PF22461">
    <property type="entry name" value="SLBB_2"/>
    <property type="match status" value="1"/>
</dbReference>
<evidence type="ECO:0000259" key="16">
    <source>
        <dbReference type="Pfam" id="PF22461"/>
    </source>
</evidence>
<dbReference type="EMBL" id="CACVAX010000034">
    <property type="protein sequence ID" value="CAA6811674.1"/>
    <property type="molecule type" value="Genomic_DNA"/>
</dbReference>
<evidence type="ECO:0000256" key="9">
    <source>
        <dbReference type="ARBA" id="ARBA00023065"/>
    </source>
</evidence>
<accession>A0A6S6T013</accession>
<evidence type="ECO:0000256" key="7">
    <source>
        <dbReference type="ARBA" id="ARBA00022729"/>
    </source>
</evidence>
<keyword evidence="6" id="KW-0812">Transmembrane</keyword>
<dbReference type="GO" id="GO:0009279">
    <property type="term" value="C:cell outer membrane"/>
    <property type="evidence" value="ECO:0007669"/>
    <property type="project" value="UniProtKB-SubCell"/>
</dbReference>
<evidence type="ECO:0000259" key="15">
    <source>
        <dbReference type="Pfam" id="PF02563"/>
    </source>
</evidence>
<dbReference type="InterPro" id="IPR049712">
    <property type="entry name" value="Poly_export"/>
</dbReference>
<keyword evidence="3" id="KW-0813">Transport</keyword>
<sequence length="245" mass="27616">MKYLLLIAIIAFSGCSSKNDYVLFNKAHESKQEITTEVKNIQFEYKIQPYDRVSIIVYKHPELSSTTIGNSQFERGLLVNSKGYLRLPLIQKIQVAGLSQTEAEVAISDAYRTYLKHPDIQIEVINKRAYVIGEVKQPGEIPLLNERLSLLQVLAKAGDMTDSANRNSILILKNGQMSKVHTRIVNLTDANAIMTANLMIEPNDIVYVMPNEMKAFNTRVNEISPIFTLISGILQPFVNIKFLSN</sequence>
<dbReference type="Gene3D" id="3.10.560.10">
    <property type="entry name" value="Outer membrane lipoprotein wza domain like"/>
    <property type="match status" value="1"/>
</dbReference>
<feature type="domain" description="SLBB" evidence="16">
    <location>
        <begin position="127"/>
        <end position="208"/>
    </location>
</feature>
<keyword evidence="10" id="KW-0626">Porin</keyword>
<feature type="domain" description="Polysaccharide export protein N-terminal" evidence="15">
    <location>
        <begin position="43"/>
        <end position="124"/>
    </location>
</feature>
<comment type="subcellular location">
    <subcellularLocation>
        <location evidence="1">Cell outer membrane</location>
        <topology evidence="1">Multi-pass membrane protein</topology>
    </subcellularLocation>
</comment>
<evidence type="ECO:0000256" key="14">
    <source>
        <dbReference type="ARBA" id="ARBA00023288"/>
    </source>
</evidence>
<evidence type="ECO:0000256" key="10">
    <source>
        <dbReference type="ARBA" id="ARBA00023114"/>
    </source>
</evidence>
<dbReference type="InterPro" id="IPR054765">
    <property type="entry name" value="SLBB_dom"/>
</dbReference>